<keyword evidence="1" id="KW-0677">Repeat</keyword>
<dbReference type="AlphaFoldDB" id="A0ABD3IFB4"/>
<evidence type="ECO:0000256" key="1">
    <source>
        <dbReference type="ARBA" id="ARBA00022737"/>
    </source>
</evidence>
<reference evidence="4 5" key="1">
    <citation type="submission" date="2024-09" db="EMBL/GenBank/DDBJ databases">
        <title>Chromosome-scale assembly of Riccia sorocarpa.</title>
        <authorList>
            <person name="Paukszto L."/>
        </authorList>
    </citation>
    <scope>NUCLEOTIDE SEQUENCE [LARGE SCALE GENOMIC DNA]</scope>
    <source>
        <strain evidence="4">LP-2024</strain>
        <tissue evidence="4">Aerial parts of the thallus</tissue>
    </source>
</reference>
<dbReference type="Pfam" id="PF00931">
    <property type="entry name" value="NB-ARC"/>
    <property type="match status" value="1"/>
</dbReference>
<dbReference type="InterPro" id="IPR042197">
    <property type="entry name" value="Apaf_helical"/>
</dbReference>
<dbReference type="EMBL" id="JBJQOH010000001">
    <property type="protein sequence ID" value="KAL3700917.1"/>
    <property type="molecule type" value="Genomic_DNA"/>
</dbReference>
<dbReference type="Pfam" id="PF23598">
    <property type="entry name" value="LRR_14"/>
    <property type="match status" value="1"/>
</dbReference>
<dbReference type="Gene3D" id="1.10.8.430">
    <property type="entry name" value="Helical domain of apoptotic protease-activating factors"/>
    <property type="match status" value="1"/>
</dbReference>
<dbReference type="PANTHER" id="PTHR36766:SF30">
    <property type="entry name" value="TIR-NBS TYPE DISEASE RESISTANCE PROTEIN-RELATED"/>
    <property type="match status" value="1"/>
</dbReference>
<organism evidence="4 5">
    <name type="scientific">Riccia sorocarpa</name>
    <dbReference type="NCBI Taxonomy" id="122646"/>
    <lineage>
        <taxon>Eukaryota</taxon>
        <taxon>Viridiplantae</taxon>
        <taxon>Streptophyta</taxon>
        <taxon>Embryophyta</taxon>
        <taxon>Marchantiophyta</taxon>
        <taxon>Marchantiopsida</taxon>
        <taxon>Marchantiidae</taxon>
        <taxon>Marchantiales</taxon>
        <taxon>Ricciaceae</taxon>
        <taxon>Riccia</taxon>
    </lineage>
</organism>
<evidence type="ECO:0008006" key="6">
    <source>
        <dbReference type="Google" id="ProtNLM"/>
    </source>
</evidence>
<dbReference type="InterPro" id="IPR036390">
    <property type="entry name" value="WH_DNA-bd_sf"/>
</dbReference>
<evidence type="ECO:0000259" key="3">
    <source>
        <dbReference type="Pfam" id="PF23598"/>
    </source>
</evidence>
<feature type="domain" description="Disease resistance R13L4/SHOC-2-like LRR" evidence="3">
    <location>
        <begin position="776"/>
        <end position="883"/>
    </location>
</feature>
<dbReference type="Proteomes" id="UP001633002">
    <property type="component" value="Unassembled WGS sequence"/>
</dbReference>
<dbReference type="Gene3D" id="3.80.10.10">
    <property type="entry name" value="Ribonuclease Inhibitor"/>
    <property type="match status" value="2"/>
</dbReference>
<comment type="caution">
    <text evidence="4">The sequence shown here is derived from an EMBL/GenBank/DDBJ whole genome shotgun (WGS) entry which is preliminary data.</text>
</comment>
<accession>A0ABD3IFB4</accession>
<dbReference type="PRINTS" id="PR00364">
    <property type="entry name" value="DISEASERSIST"/>
</dbReference>
<dbReference type="InterPro" id="IPR027417">
    <property type="entry name" value="P-loop_NTPase"/>
</dbReference>
<dbReference type="Gene3D" id="3.40.50.300">
    <property type="entry name" value="P-loop containing nucleotide triphosphate hydrolases"/>
    <property type="match status" value="1"/>
</dbReference>
<dbReference type="SUPFAM" id="SSF52058">
    <property type="entry name" value="L domain-like"/>
    <property type="match status" value="1"/>
</dbReference>
<dbReference type="SUPFAM" id="SSF52540">
    <property type="entry name" value="P-loop containing nucleoside triphosphate hydrolases"/>
    <property type="match status" value="1"/>
</dbReference>
<feature type="domain" description="NB-ARC" evidence="2">
    <location>
        <begin position="140"/>
        <end position="292"/>
    </location>
</feature>
<protein>
    <recommendedName>
        <fullName evidence="6">NB-ARC domain-containing protein</fullName>
    </recommendedName>
</protein>
<dbReference type="InterPro" id="IPR032675">
    <property type="entry name" value="LRR_dom_sf"/>
</dbReference>
<evidence type="ECO:0000259" key="2">
    <source>
        <dbReference type="Pfam" id="PF00931"/>
    </source>
</evidence>
<dbReference type="InterPro" id="IPR002182">
    <property type="entry name" value="NB-ARC"/>
</dbReference>
<keyword evidence="5" id="KW-1185">Reference proteome</keyword>
<evidence type="ECO:0000313" key="5">
    <source>
        <dbReference type="Proteomes" id="UP001633002"/>
    </source>
</evidence>
<evidence type="ECO:0000313" key="4">
    <source>
        <dbReference type="EMBL" id="KAL3700917.1"/>
    </source>
</evidence>
<dbReference type="SUPFAM" id="SSF46785">
    <property type="entry name" value="Winged helix' DNA-binding domain"/>
    <property type="match status" value="1"/>
</dbReference>
<name>A0ABD3IFB4_9MARC</name>
<gene>
    <name evidence="4" type="ORF">R1sor_018939</name>
</gene>
<dbReference type="PANTHER" id="PTHR36766">
    <property type="entry name" value="PLANT BROAD-SPECTRUM MILDEW RESISTANCE PROTEIN RPW8"/>
    <property type="match status" value="1"/>
</dbReference>
<proteinExistence type="predicted"/>
<sequence>MTQEFLDGQGIGSMSANEGLLIFAKELSTGAARLHEEFLNVRKKYEWKIFGVGESCVPAGAGSSPIVKEASSRDGDEFFLVQSDHFSISRPEDRKSTAYLQLVKLIKTACGKKEKKGKRASSRIVGVDSLLSALIGYLEQHTFLGLWGMGGVGKTTMAKLLFEELEEEFEYTCFMEELKLITGSKDDVKGKIWTKMRRYGKPIAKPCTWDDLRGEKLLMVLDDIDRDKHVDLTLDIAKGNAMRGSRYIATSRDMGLLKWLDEPQCGKTHIFEIPLLSDEDAKRLFYSYAFPNGENPPETLGGIVDEIVRVCAGLPLTLKVLGTHLRAERDERSWAEIPSALETAQSISSLEERIWAVLRVSYDALQDDEKGLFLEMACTFTRDDHRFTNDEIKWALDSKYKNVNNLLKALVEKCLIKVGDGRPPGSDPLQVDDPFQMHEHLRSMGYKIVKHLGKCVEHLIYQLGEENQSILDENISPQEIATLSVACAEGGSLSPCQLALLLSIQAALPDMTGLRYLDLELGFRKAMYLRAHSGLQGEFEDETEIVDRRFQELFPNGILSLPSSAVMARFDGYSWELNFKSETIRFEKLVVLELIIIDSWPSDFLSAAVCERLPALKFLRVKCWEPIQSVGIAFEKLGKLQHLSLGFENSANGALLPGSFRYLSSLKYLGLWCISFPDTVDNWSRLEQLKIGGCLDLVELPETFGNLSRLRHLTIRSCDSLMELPETCGKLSNLKHLEINWCKSLQKLPDMFGNLRSLEYLEIGSCDHLQKLPDTFGNLSSLKHLEIRSCNHLRKLPDTFGSLSRLQYLRMEGLPLEELPASFGNLSGLQHLAVINLHLRYLPDSFRSLSALKLLWIEACSRLQDFAEMLEKFYNLKDLYLTHSPNLSVLYIHFGSFTSLEKVTLCGCWSPHEEELRKRFANSRAVLKFDSFWCGRQESSI</sequence>
<dbReference type="GO" id="GO:0006952">
    <property type="term" value="P:defense response"/>
    <property type="evidence" value="ECO:0007669"/>
    <property type="project" value="UniProtKB-KW"/>
</dbReference>
<dbReference type="InterPro" id="IPR055414">
    <property type="entry name" value="LRR_R13L4/SHOC2-like"/>
</dbReference>